<feature type="domain" description="D-isomer specific 2-hydroxyacid dehydrogenase NAD-binding" evidence="4">
    <location>
        <begin position="162"/>
        <end position="333"/>
    </location>
</feature>
<dbReference type="AlphaFoldDB" id="A0A2S5YA87"/>
<dbReference type="GO" id="GO:0016491">
    <property type="term" value="F:oxidoreductase activity"/>
    <property type="evidence" value="ECO:0007669"/>
    <property type="project" value="UniProtKB-KW"/>
</dbReference>
<dbReference type="Pfam" id="PF02826">
    <property type="entry name" value="2-Hacid_dh_C"/>
    <property type="match status" value="1"/>
</dbReference>
<reference evidence="5 6" key="1">
    <citation type="submission" date="2018-02" db="EMBL/GenBank/DDBJ databases">
        <title>Bacteriophage NCPPB3778 and a type I-E CRISPR drive the evolution of the US Biological Select Agent, Rathayibacter toxicus.</title>
        <authorList>
            <person name="Davis E.W.II."/>
            <person name="Tabima J.F."/>
            <person name="Weisberg A.J."/>
            <person name="Lopes L.D."/>
            <person name="Wiseman M.S."/>
            <person name="Wiseman M.S."/>
            <person name="Pupko T."/>
            <person name="Belcher M.S."/>
            <person name="Sechler A.J."/>
            <person name="Tancos M.A."/>
            <person name="Schroeder B.K."/>
            <person name="Murray T.D."/>
            <person name="Luster D.G."/>
            <person name="Schneider W.L."/>
            <person name="Rogers E."/>
            <person name="Andreote F.D."/>
            <person name="Grunwald N.J."/>
            <person name="Putnam M.L."/>
            <person name="Chang J.H."/>
        </authorList>
    </citation>
    <scope>NUCLEOTIDE SEQUENCE [LARGE SCALE GENOMIC DNA]</scope>
    <source>
        <strain evidence="5 6">FH99</strain>
    </source>
</reference>
<dbReference type="Gene3D" id="3.40.50.720">
    <property type="entry name" value="NAD(P)-binding Rossmann-like Domain"/>
    <property type="match status" value="2"/>
</dbReference>
<protein>
    <submittedName>
        <fullName evidence="5">D-2-hydroxyacid dehydrogenase</fullName>
    </submittedName>
</protein>
<feature type="region of interest" description="Disordered" evidence="3">
    <location>
        <begin position="1"/>
        <end position="20"/>
    </location>
</feature>
<comment type="caution">
    <text evidence="5">The sequence shown here is derived from an EMBL/GenBank/DDBJ whole genome shotgun (WGS) entry which is preliminary data.</text>
</comment>
<dbReference type="EMBL" id="PSWU01000001">
    <property type="protein sequence ID" value="PPI17236.1"/>
    <property type="molecule type" value="Genomic_DNA"/>
</dbReference>
<dbReference type="SUPFAM" id="SSF51735">
    <property type="entry name" value="NAD(P)-binding Rossmann-fold domains"/>
    <property type="match status" value="1"/>
</dbReference>
<accession>A0A2S5YA87</accession>
<keyword evidence="1" id="KW-0560">Oxidoreductase</keyword>
<evidence type="ECO:0000256" key="2">
    <source>
        <dbReference type="ARBA" id="ARBA00023027"/>
    </source>
</evidence>
<evidence type="ECO:0000256" key="3">
    <source>
        <dbReference type="SAM" id="MobiDB-lite"/>
    </source>
</evidence>
<evidence type="ECO:0000313" key="6">
    <source>
        <dbReference type="Proteomes" id="UP000237966"/>
    </source>
</evidence>
<dbReference type="CDD" id="cd05300">
    <property type="entry name" value="2-Hacid_dh_1"/>
    <property type="match status" value="1"/>
</dbReference>
<evidence type="ECO:0000313" key="5">
    <source>
        <dbReference type="EMBL" id="PPI17236.1"/>
    </source>
</evidence>
<dbReference type="InterPro" id="IPR036291">
    <property type="entry name" value="NAD(P)-bd_dom_sf"/>
</dbReference>
<dbReference type="PANTHER" id="PTHR43333">
    <property type="entry name" value="2-HACID_DH_C DOMAIN-CONTAINING PROTEIN"/>
    <property type="match status" value="1"/>
</dbReference>
<dbReference type="OrthoDB" id="4324715at2"/>
<dbReference type="InterPro" id="IPR006140">
    <property type="entry name" value="D-isomer_DH_NAD-bd"/>
</dbReference>
<sequence length="370" mass="39942">MPRAGLLFFPSDSAAPPRRDPVTQRLRVAIATPLSAELIDRIRELEPRLEIVADQSLLPPMRHPGDHEGDPAFTRTPEQQRAFETLLNSAEVLYGLPDEDPHALSRTAEANPQLRWVHTMAAGGGAQVKAAGLNSEQLARIAFTTSAGVHATPLAEFSLFGLLAGAKTLPRLHSLQRKHVWGERWMMSLISEQTILIVGLGSIGRATARALSQLGARVIGTSRHETTVPHVTEIIRPEALAEVAGRIDGIVVTLPGTTATEGLIGTDFFAALRSGATLVNVGRGTVVNEKALLEALDTGRVGFAALDVMVTEPLAPDNPLWSHPNVLISPHTAALNAAEDRLIAELFARNATRFLNKEPLINRVDTVEFY</sequence>
<keyword evidence="2" id="KW-0520">NAD</keyword>
<proteinExistence type="predicted"/>
<dbReference type="PANTHER" id="PTHR43333:SF1">
    <property type="entry name" value="D-ISOMER SPECIFIC 2-HYDROXYACID DEHYDROGENASE NAD-BINDING DOMAIN-CONTAINING PROTEIN"/>
    <property type="match status" value="1"/>
</dbReference>
<evidence type="ECO:0000259" key="4">
    <source>
        <dbReference type="Pfam" id="PF02826"/>
    </source>
</evidence>
<gene>
    <name evidence="5" type="ORF">C5C51_00835</name>
</gene>
<organism evidence="5 6">
    <name type="scientific">Rathayibacter toxicus</name>
    <dbReference type="NCBI Taxonomy" id="145458"/>
    <lineage>
        <taxon>Bacteria</taxon>
        <taxon>Bacillati</taxon>
        <taxon>Actinomycetota</taxon>
        <taxon>Actinomycetes</taxon>
        <taxon>Micrococcales</taxon>
        <taxon>Microbacteriaceae</taxon>
        <taxon>Rathayibacter</taxon>
    </lineage>
</organism>
<dbReference type="GO" id="GO:0051287">
    <property type="term" value="F:NAD binding"/>
    <property type="evidence" value="ECO:0007669"/>
    <property type="project" value="InterPro"/>
</dbReference>
<evidence type="ECO:0000256" key="1">
    <source>
        <dbReference type="ARBA" id="ARBA00023002"/>
    </source>
</evidence>
<dbReference type="Proteomes" id="UP000237966">
    <property type="component" value="Unassembled WGS sequence"/>
</dbReference>
<name>A0A2S5YA87_9MICO</name>